<feature type="transmembrane region" description="Helical" evidence="5">
    <location>
        <begin position="283"/>
        <end position="307"/>
    </location>
</feature>
<feature type="transmembrane region" description="Helical" evidence="5">
    <location>
        <begin position="375"/>
        <end position="395"/>
    </location>
</feature>
<evidence type="ECO:0000313" key="8">
    <source>
        <dbReference type="Proteomes" id="UP001523392"/>
    </source>
</evidence>
<reference evidence="7 8" key="1">
    <citation type="submission" date="2021-12" db="EMBL/GenBank/DDBJ databases">
        <title>Siccirubricoccus leaddurans sp. nov., a high concentration Zn2+ tolerance bacterium.</title>
        <authorList>
            <person name="Cao Y."/>
        </authorList>
    </citation>
    <scope>NUCLEOTIDE SEQUENCE [LARGE SCALE GENOMIC DNA]</scope>
    <source>
        <strain evidence="7 8">KC 17139</strain>
    </source>
</reference>
<dbReference type="PANTHER" id="PTHR23501:SF197">
    <property type="entry name" value="COMD"/>
    <property type="match status" value="1"/>
</dbReference>
<feature type="transmembrane region" description="Helical" evidence="5">
    <location>
        <begin position="117"/>
        <end position="138"/>
    </location>
</feature>
<dbReference type="EMBL" id="JAFIRR010000206">
    <property type="protein sequence ID" value="MCO6419585.1"/>
    <property type="molecule type" value="Genomic_DNA"/>
</dbReference>
<sequence length="505" mass="51193">MNAPIPGAPAGAPQLSPAELRAAFFRSFPGVAPAIILSAIDQTIVATALPDIAADLGAVESLSWVVVAYLIAATVAAPVFGRLGDVFGRQPLLLAALAVNAVGSSLCALAPDFGVLVAGRLLHGFGGGGLATMAMALIGEAVPPRERGRFQAYIVAAFTTASCLGPIAGGWLTQHLGWRSVFWALLPVMVATVPLARRIPRRAPPSRGGAGFRFDWPGVLLFAAFVAPALLALGQVQKANWGALPLALLLLAGAAIALFGLLRWEAKAPDALLHLPLLADPTVWRANTLTACAHGALVSLLTFLPVYLQGVRGLAPTEVGALLLPLSVGGAVGGLTAGSLMTRLGIAMPFACGGLGAAAAVLLAIAALAPVLGDWALAALLGVAAAGIGCSYPVVQITVQVAGGNHRLGAAAASVQFFRTFGAAMATALLGTLLFGTLALTDATLAALFARLVREGSSVLAALEPGVQAALREALGWSFRAAFLGAATLLALGSYLAMRVPLQRL</sequence>
<gene>
    <name evidence="7" type="ORF">JYK14_25965</name>
</gene>
<evidence type="ECO:0000256" key="4">
    <source>
        <dbReference type="ARBA" id="ARBA00023136"/>
    </source>
</evidence>
<dbReference type="InterPro" id="IPR020846">
    <property type="entry name" value="MFS_dom"/>
</dbReference>
<dbReference type="PANTHER" id="PTHR23501">
    <property type="entry name" value="MAJOR FACILITATOR SUPERFAMILY"/>
    <property type="match status" value="1"/>
</dbReference>
<dbReference type="PROSITE" id="PS50850">
    <property type="entry name" value="MFS"/>
    <property type="match status" value="1"/>
</dbReference>
<dbReference type="PROSITE" id="PS00217">
    <property type="entry name" value="SUGAR_TRANSPORT_2"/>
    <property type="match status" value="1"/>
</dbReference>
<keyword evidence="4 5" id="KW-0472">Membrane</keyword>
<feature type="transmembrane region" description="Helical" evidence="5">
    <location>
        <begin position="92"/>
        <end position="111"/>
    </location>
</feature>
<feature type="transmembrane region" description="Helical" evidence="5">
    <location>
        <begin position="477"/>
        <end position="498"/>
    </location>
</feature>
<accession>A0ABT1DCB7</accession>
<feature type="transmembrane region" description="Helical" evidence="5">
    <location>
        <begin position="216"/>
        <end position="236"/>
    </location>
</feature>
<organism evidence="7 8">
    <name type="scientific">Siccirubricoccus soli</name>
    <dbReference type="NCBI Taxonomy" id="2899147"/>
    <lineage>
        <taxon>Bacteria</taxon>
        <taxon>Pseudomonadati</taxon>
        <taxon>Pseudomonadota</taxon>
        <taxon>Alphaproteobacteria</taxon>
        <taxon>Acetobacterales</taxon>
        <taxon>Roseomonadaceae</taxon>
        <taxon>Siccirubricoccus</taxon>
    </lineage>
</organism>
<protein>
    <submittedName>
        <fullName evidence="7">MFS transporter</fullName>
    </submittedName>
</protein>
<feature type="transmembrane region" description="Helical" evidence="5">
    <location>
        <begin position="350"/>
        <end position="369"/>
    </location>
</feature>
<dbReference type="SUPFAM" id="SSF103473">
    <property type="entry name" value="MFS general substrate transporter"/>
    <property type="match status" value="1"/>
</dbReference>
<evidence type="ECO:0000256" key="5">
    <source>
        <dbReference type="SAM" id="Phobius"/>
    </source>
</evidence>
<dbReference type="Proteomes" id="UP001523392">
    <property type="component" value="Unassembled WGS sequence"/>
</dbReference>
<feature type="transmembrane region" description="Helical" evidence="5">
    <location>
        <begin position="150"/>
        <end position="172"/>
    </location>
</feature>
<evidence type="ECO:0000259" key="6">
    <source>
        <dbReference type="PROSITE" id="PS50850"/>
    </source>
</evidence>
<feature type="transmembrane region" description="Helical" evidence="5">
    <location>
        <begin position="319"/>
        <end position="338"/>
    </location>
</feature>
<evidence type="ECO:0000256" key="2">
    <source>
        <dbReference type="ARBA" id="ARBA00022692"/>
    </source>
</evidence>
<keyword evidence="2 5" id="KW-0812">Transmembrane</keyword>
<proteinExistence type="predicted"/>
<name>A0ABT1DCB7_9PROT</name>
<evidence type="ECO:0000256" key="3">
    <source>
        <dbReference type="ARBA" id="ARBA00022989"/>
    </source>
</evidence>
<dbReference type="InterPro" id="IPR005829">
    <property type="entry name" value="Sugar_transporter_CS"/>
</dbReference>
<dbReference type="Gene3D" id="1.20.1250.20">
    <property type="entry name" value="MFS general substrate transporter like domains"/>
    <property type="match status" value="1"/>
</dbReference>
<feature type="domain" description="Major facilitator superfamily (MFS) profile" evidence="6">
    <location>
        <begin position="27"/>
        <end position="505"/>
    </location>
</feature>
<dbReference type="Pfam" id="PF07690">
    <property type="entry name" value="MFS_1"/>
    <property type="match status" value="1"/>
</dbReference>
<feature type="transmembrane region" description="Helical" evidence="5">
    <location>
        <begin position="61"/>
        <end position="80"/>
    </location>
</feature>
<dbReference type="Gene3D" id="1.20.1720.10">
    <property type="entry name" value="Multidrug resistance protein D"/>
    <property type="match status" value="1"/>
</dbReference>
<dbReference type="InterPro" id="IPR036259">
    <property type="entry name" value="MFS_trans_sf"/>
</dbReference>
<comment type="subcellular location">
    <subcellularLocation>
        <location evidence="1">Membrane</location>
        <topology evidence="1">Multi-pass membrane protein</topology>
    </subcellularLocation>
</comment>
<feature type="transmembrane region" description="Helical" evidence="5">
    <location>
        <begin position="242"/>
        <end position="262"/>
    </location>
</feature>
<dbReference type="RefSeq" id="WP_252956273.1">
    <property type="nucleotide sequence ID" value="NZ_JAFIRR010000206.1"/>
</dbReference>
<dbReference type="InterPro" id="IPR011701">
    <property type="entry name" value="MFS"/>
</dbReference>
<evidence type="ECO:0000256" key="1">
    <source>
        <dbReference type="ARBA" id="ARBA00004141"/>
    </source>
</evidence>
<comment type="caution">
    <text evidence="7">The sequence shown here is derived from an EMBL/GenBank/DDBJ whole genome shotgun (WGS) entry which is preliminary data.</text>
</comment>
<evidence type="ECO:0000313" key="7">
    <source>
        <dbReference type="EMBL" id="MCO6419585.1"/>
    </source>
</evidence>
<keyword evidence="3 5" id="KW-1133">Transmembrane helix</keyword>
<feature type="transmembrane region" description="Helical" evidence="5">
    <location>
        <begin position="416"/>
        <end position="440"/>
    </location>
</feature>
<keyword evidence="8" id="KW-1185">Reference proteome</keyword>